<gene>
    <name evidence="1" type="ORF">SPELUC_LOCUS15059</name>
</gene>
<evidence type="ECO:0000313" key="1">
    <source>
        <dbReference type="EMBL" id="CAG8759821.1"/>
    </source>
</evidence>
<organism evidence="1 2">
    <name type="scientific">Cetraspora pellucida</name>
    <dbReference type="NCBI Taxonomy" id="1433469"/>
    <lineage>
        <taxon>Eukaryota</taxon>
        <taxon>Fungi</taxon>
        <taxon>Fungi incertae sedis</taxon>
        <taxon>Mucoromycota</taxon>
        <taxon>Glomeromycotina</taxon>
        <taxon>Glomeromycetes</taxon>
        <taxon>Diversisporales</taxon>
        <taxon>Gigasporaceae</taxon>
        <taxon>Cetraspora</taxon>
    </lineage>
</organism>
<protein>
    <submittedName>
        <fullName evidence="1">17637_t:CDS:1</fullName>
    </submittedName>
</protein>
<feature type="non-terminal residue" evidence="1">
    <location>
        <position position="90"/>
    </location>
</feature>
<dbReference type="EMBL" id="CAJVPW010047632">
    <property type="protein sequence ID" value="CAG8759821.1"/>
    <property type="molecule type" value="Genomic_DNA"/>
</dbReference>
<evidence type="ECO:0000313" key="2">
    <source>
        <dbReference type="Proteomes" id="UP000789366"/>
    </source>
</evidence>
<dbReference type="Proteomes" id="UP000789366">
    <property type="component" value="Unassembled WGS sequence"/>
</dbReference>
<reference evidence="1" key="1">
    <citation type="submission" date="2021-06" db="EMBL/GenBank/DDBJ databases">
        <authorList>
            <person name="Kallberg Y."/>
            <person name="Tangrot J."/>
            <person name="Rosling A."/>
        </authorList>
    </citation>
    <scope>NUCLEOTIDE SEQUENCE</scope>
    <source>
        <strain evidence="1">28 12/20/2015</strain>
    </source>
</reference>
<proteinExistence type="predicted"/>
<feature type="non-terminal residue" evidence="1">
    <location>
        <position position="1"/>
    </location>
</feature>
<keyword evidence="2" id="KW-1185">Reference proteome</keyword>
<accession>A0ACA9QNP1</accession>
<name>A0ACA9QNP1_9GLOM</name>
<sequence length="90" mass="10272">STKQIDSSFGKNSRTPEIMADAAHVILTKNSKEFSGNFVIDEAILREHGQTKFDHYSTKPGVNDMTFDLFVDDKIIDKMRALWEAKSHRI</sequence>
<comment type="caution">
    <text evidence="1">The sequence shown here is derived from an EMBL/GenBank/DDBJ whole genome shotgun (WGS) entry which is preliminary data.</text>
</comment>